<dbReference type="InterPro" id="IPR036291">
    <property type="entry name" value="NAD(P)-bd_dom_sf"/>
</dbReference>
<name>A0A0B5AQZ5_9BACL</name>
<dbReference type="PANTHER" id="PTHR43833">
    <property type="entry name" value="POTASSIUM CHANNEL PROTEIN 2-RELATED-RELATED"/>
    <property type="match status" value="1"/>
</dbReference>
<dbReference type="EMBL" id="CP009416">
    <property type="protein sequence ID" value="AJD90509.1"/>
    <property type="molecule type" value="Genomic_DNA"/>
</dbReference>
<dbReference type="BioCyc" id="JESP1508404:G14D9-10427-MONOMER"/>
<dbReference type="SUPFAM" id="SSF51735">
    <property type="entry name" value="NAD(P)-binding Rossmann-fold domains"/>
    <property type="match status" value="1"/>
</dbReference>
<dbReference type="PANTHER" id="PTHR43833:SF7">
    <property type="entry name" value="KTR SYSTEM POTASSIUM UPTAKE PROTEIN C"/>
    <property type="match status" value="1"/>
</dbReference>
<evidence type="ECO:0000313" key="3">
    <source>
        <dbReference type="EMBL" id="AJD90509.1"/>
    </source>
</evidence>
<dbReference type="Pfam" id="PF02080">
    <property type="entry name" value="TrkA_C"/>
    <property type="match status" value="1"/>
</dbReference>
<feature type="domain" description="RCK C-terminal" evidence="2">
    <location>
        <begin position="135"/>
        <end position="218"/>
    </location>
</feature>
<dbReference type="Proteomes" id="UP000031449">
    <property type="component" value="Chromosome"/>
</dbReference>
<gene>
    <name evidence="3" type="ORF">JMA_11920</name>
</gene>
<evidence type="ECO:0000259" key="1">
    <source>
        <dbReference type="PROSITE" id="PS51201"/>
    </source>
</evidence>
<evidence type="ECO:0000259" key="2">
    <source>
        <dbReference type="PROSITE" id="PS51202"/>
    </source>
</evidence>
<keyword evidence="4" id="KW-1185">Reference proteome</keyword>
<dbReference type="GO" id="GO:0008324">
    <property type="term" value="F:monoatomic cation transmembrane transporter activity"/>
    <property type="evidence" value="ECO:0007669"/>
    <property type="project" value="InterPro"/>
</dbReference>
<dbReference type="KEGG" id="jeo:JMA_11920"/>
<evidence type="ECO:0000313" key="4">
    <source>
        <dbReference type="Proteomes" id="UP000031449"/>
    </source>
</evidence>
<dbReference type="InterPro" id="IPR006037">
    <property type="entry name" value="RCK_C"/>
</dbReference>
<dbReference type="Gene3D" id="3.40.50.720">
    <property type="entry name" value="NAD(P)-binding Rossmann-like Domain"/>
    <property type="match status" value="1"/>
</dbReference>
<dbReference type="Pfam" id="PF02254">
    <property type="entry name" value="TrkA_N"/>
    <property type="match status" value="1"/>
</dbReference>
<dbReference type="InterPro" id="IPR036721">
    <property type="entry name" value="RCK_C_sf"/>
</dbReference>
<dbReference type="GO" id="GO:0006813">
    <property type="term" value="P:potassium ion transport"/>
    <property type="evidence" value="ECO:0007669"/>
    <property type="project" value="InterPro"/>
</dbReference>
<dbReference type="STRING" id="1508404.JMA_11920"/>
<dbReference type="PROSITE" id="PS51202">
    <property type="entry name" value="RCK_C"/>
    <property type="match status" value="1"/>
</dbReference>
<dbReference type="SUPFAM" id="SSF116726">
    <property type="entry name" value="TrkA C-terminal domain-like"/>
    <property type="match status" value="1"/>
</dbReference>
<organism evidence="3 4">
    <name type="scientific">Jeotgalibacillus malaysiensis</name>
    <dbReference type="NCBI Taxonomy" id="1508404"/>
    <lineage>
        <taxon>Bacteria</taxon>
        <taxon>Bacillati</taxon>
        <taxon>Bacillota</taxon>
        <taxon>Bacilli</taxon>
        <taxon>Bacillales</taxon>
        <taxon>Caryophanaceae</taxon>
        <taxon>Jeotgalibacillus</taxon>
    </lineage>
</organism>
<dbReference type="InterPro" id="IPR003148">
    <property type="entry name" value="RCK_N"/>
</dbReference>
<proteinExistence type="predicted"/>
<sequence>MNKQFAVLGLGSFGGHLVEEFHEIGAEVFAMDRNAELVDKYFDIATHVIQGDAQDEQLLIQAGIRNFDLVVVSFGENIEASILTTIILTDLGVKEIWVKASSLYHQKVLEKIGATRVIRPEKDMARRIAHRLASKHFIDYVELTEEHSMVEIKATPKIIGRTIAALNVRNRFGCNIVGIYRKHDMLVSPSGEDKIEKDDVLIVIGENRKLHRFEKQGV</sequence>
<dbReference type="HOGENOM" id="CLU_046525_3_2_9"/>
<dbReference type="OrthoDB" id="9776294at2"/>
<protein>
    <submittedName>
        <fullName evidence="3">Potassium transporter Trk</fullName>
    </submittedName>
</protein>
<dbReference type="PROSITE" id="PS51201">
    <property type="entry name" value="RCK_N"/>
    <property type="match status" value="1"/>
</dbReference>
<dbReference type="Gene3D" id="3.30.70.1450">
    <property type="entry name" value="Regulator of K+ conductance, C-terminal domain"/>
    <property type="match status" value="1"/>
</dbReference>
<feature type="domain" description="RCK N-terminal" evidence="1">
    <location>
        <begin position="2"/>
        <end position="119"/>
    </location>
</feature>
<accession>A0A0B5AQZ5</accession>
<reference evidence="3 4" key="1">
    <citation type="submission" date="2014-08" db="EMBL/GenBank/DDBJ databases">
        <title>Complete genome of a marine bacteria Jeotgalibacillus malaysiensis.</title>
        <authorList>
            <person name="Yaakop A.S."/>
            <person name="Chan K.-G."/>
            <person name="Goh K.M."/>
        </authorList>
    </citation>
    <scope>NUCLEOTIDE SEQUENCE [LARGE SCALE GENOMIC DNA]</scope>
    <source>
        <strain evidence="3 4">D5</strain>
    </source>
</reference>
<dbReference type="AlphaFoldDB" id="A0A0B5AQZ5"/>
<dbReference type="InterPro" id="IPR050721">
    <property type="entry name" value="Trk_Ktr_HKT_K-transport"/>
</dbReference>